<evidence type="ECO:0000259" key="1">
    <source>
        <dbReference type="PROSITE" id="PS51746"/>
    </source>
</evidence>
<dbReference type="PROSITE" id="PS51746">
    <property type="entry name" value="PPM_2"/>
    <property type="match status" value="1"/>
</dbReference>
<proteinExistence type="predicted"/>
<protein>
    <submittedName>
        <fullName evidence="2">Protein phosphatase 2C family protein</fullName>
    </submittedName>
</protein>
<dbReference type="CDD" id="cd00143">
    <property type="entry name" value="PP2Cc"/>
    <property type="match status" value="1"/>
</dbReference>
<gene>
    <name evidence="2" type="ORF">Acr_24g0001600</name>
</gene>
<evidence type="ECO:0000313" key="2">
    <source>
        <dbReference type="EMBL" id="GFZ13970.1"/>
    </source>
</evidence>
<dbReference type="InterPro" id="IPR036457">
    <property type="entry name" value="PPM-type-like_dom_sf"/>
</dbReference>
<name>A0A7J0GT15_9ERIC</name>
<feature type="domain" description="PPM-type phosphatase" evidence="1">
    <location>
        <begin position="1"/>
        <end position="221"/>
    </location>
</feature>
<organism evidence="2 3">
    <name type="scientific">Actinidia rufa</name>
    <dbReference type="NCBI Taxonomy" id="165716"/>
    <lineage>
        <taxon>Eukaryota</taxon>
        <taxon>Viridiplantae</taxon>
        <taxon>Streptophyta</taxon>
        <taxon>Embryophyta</taxon>
        <taxon>Tracheophyta</taxon>
        <taxon>Spermatophyta</taxon>
        <taxon>Magnoliopsida</taxon>
        <taxon>eudicotyledons</taxon>
        <taxon>Gunneridae</taxon>
        <taxon>Pentapetalae</taxon>
        <taxon>asterids</taxon>
        <taxon>Ericales</taxon>
        <taxon>Actinidiaceae</taxon>
        <taxon>Actinidia</taxon>
    </lineage>
</organism>
<dbReference type="PANTHER" id="PTHR47992">
    <property type="entry name" value="PROTEIN PHOSPHATASE"/>
    <property type="match status" value="1"/>
</dbReference>
<sequence>MEFGCQEDMTFCGVFDGHGPWGHLVSKRVRKLMPPYLLCNWQETLALNSLDLKFEHTDRSLRQFDTWKQSYLKTFSAIDQDLEQHPVIDSFHSGSTALTMIRQGDLIVIANVGDSRAVLATVSDNGNLVPVQLTVDLKPNLPEEIERITQSKGRIFSSHDDEPGVYRVWDVVSNEEAVGIVSSTPGREESAKRLVDHAACAWKRKRPGIAMDDISAICLFFHTSPPSQSVEPIKLP</sequence>
<dbReference type="Proteomes" id="UP000585474">
    <property type="component" value="Unassembled WGS sequence"/>
</dbReference>
<evidence type="ECO:0000313" key="3">
    <source>
        <dbReference type="Proteomes" id="UP000585474"/>
    </source>
</evidence>
<dbReference type="EMBL" id="BJWL01000024">
    <property type="protein sequence ID" value="GFZ13970.1"/>
    <property type="molecule type" value="Genomic_DNA"/>
</dbReference>
<dbReference type="OrthoDB" id="10264738at2759"/>
<dbReference type="InterPro" id="IPR015655">
    <property type="entry name" value="PP2C"/>
</dbReference>
<comment type="caution">
    <text evidence="2">The sequence shown here is derived from an EMBL/GenBank/DDBJ whole genome shotgun (WGS) entry which is preliminary data.</text>
</comment>
<dbReference type="Pfam" id="PF00481">
    <property type="entry name" value="PP2C"/>
    <property type="match status" value="1"/>
</dbReference>
<accession>A0A7J0GT15</accession>
<dbReference type="SUPFAM" id="SSF81606">
    <property type="entry name" value="PP2C-like"/>
    <property type="match status" value="1"/>
</dbReference>
<dbReference type="GO" id="GO:0004722">
    <property type="term" value="F:protein serine/threonine phosphatase activity"/>
    <property type="evidence" value="ECO:0007669"/>
    <property type="project" value="InterPro"/>
</dbReference>
<dbReference type="AlphaFoldDB" id="A0A7J0GT15"/>
<dbReference type="Gene3D" id="3.60.40.10">
    <property type="entry name" value="PPM-type phosphatase domain"/>
    <property type="match status" value="2"/>
</dbReference>
<dbReference type="SMART" id="SM00332">
    <property type="entry name" value="PP2Cc"/>
    <property type="match status" value="1"/>
</dbReference>
<reference evidence="2 3" key="1">
    <citation type="submission" date="2019-07" db="EMBL/GenBank/DDBJ databases">
        <title>De Novo Assembly of kiwifruit Actinidia rufa.</title>
        <authorList>
            <person name="Sugita-Konishi S."/>
            <person name="Sato K."/>
            <person name="Mori E."/>
            <person name="Abe Y."/>
            <person name="Kisaki G."/>
            <person name="Hamano K."/>
            <person name="Suezawa K."/>
            <person name="Otani M."/>
            <person name="Fukuda T."/>
            <person name="Manabe T."/>
            <person name="Gomi K."/>
            <person name="Tabuchi M."/>
            <person name="Akimitsu K."/>
            <person name="Kataoka I."/>
        </authorList>
    </citation>
    <scope>NUCLEOTIDE SEQUENCE [LARGE SCALE GENOMIC DNA]</scope>
    <source>
        <strain evidence="3">cv. Fuchu</strain>
    </source>
</reference>
<dbReference type="InterPro" id="IPR001932">
    <property type="entry name" value="PPM-type_phosphatase-like_dom"/>
</dbReference>
<keyword evidence="3" id="KW-1185">Reference proteome</keyword>